<evidence type="ECO:0000259" key="7">
    <source>
        <dbReference type="SMART" id="SM00900"/>
    </source>
</evidence>
<evidence type="ECO:0000256" key="6">
    <source>
        <dbReference type="SAM" id="Phobius"/>
    </source>
</evidence>
<keyword evidence="5" id="KW-0249">Electron transport</keyword>
<dbReference type="PANTHER" id="PTHR36118:SF1">
    <property type="entry name" value="ION-TRANSLOCATING OXIDOREDUCTASE COMPLEX SUBUNIT G"/>
    <property type="match status" value="1"/>
</dbReference>
<dbReference type="InterPro" id="IPR017896">
    <property type="entry name" value="4Fe4S_Fe-S-bd"/>
</dbReference>
<dbReference type="SMART" id="SM00900">
    <property type="entry name" value="FMN_bind"/>
    <property type="match status" value="2"/>
</dbReference>
<keyword evidence="2" id="KW-0597">Phosphoprotein</keyword>
<reference evidence="8 9" key="1">
    <citation type="submission" date="2018-02" db="EMBL/GenBank/DDBJ databases">
        <title>Comparative genomes isolates from brazilian mangrove.</title>
        <authorList>
            <person name="Araujo J.E."/>
            <person name="Taketani R.G."/>
            <person name="Silva M.C.P."/>
            <person name="Loureco M.V."/>
            <person name="Andreote F.D."/>
        </authorList>
    </citation>
    <scope>NUCLEOTIDE SEQUENCE [LARGE SCALE GENOMIC DNA]</scope>
    <source>
        <strain evidence="8 9">Hex-1 MGV</strain>
    </source>
</reference>
<dbReference type="GO" id="GO:0022900">
    <property type="term" value="P:electron transport chain"/>
    <property type="evidence" value="ECO:0007669"/>
    <property type="project" value="InterPro"/>
</dbReference>
<evidence type="ECO:0000256" key="5">
    <source>
        <dbReference type="ARBA" id="ARBA00022982"/>
    </source>
</evidence>
<evidence type="ECO:0000256" key="2">
    <source>
        <dbReference type="ARBA" id="ARBA00022553"/>
    </source>
</evidence>
<accession>A0A2S8G5G8</accession>
<sequence length="577" mass="62296">MTDELPQISATSNPRRLNSRHFLLHGYRFAVIVAVALLVRWHVAADNPIQQGPVEVSLSQVQSLLPEAASVTTAADRNGVYIEDSDGKRVGWAITTLPGARNVIGFSGPTNTLVVVDRHNAICGIEILSSKDTPEHVAAVRESESFVHQFAGKTPDDLASEVKLDAVSGATLTSLAIIESVTKSLGSDPPNYRFPKEITLMEVAEILPDAKKLEARKSPRGWWDVIDAAGKTIGTAWRTSPAADNHVGYQGPTDVLVVMDVDGKLKAVALRSSYDNEPYVRYVREDWSFPEYLAGYDLSQLAELDIEQAQIEGVSGATMTSQAATQAVGIAAAEVQRTMEIADVAKPTTSPIIFSWRDGATLVVIGLALVIAFSNLRGKKWVQYGFGAIVIGYLGFFAGDILSMALLVGWAGHPIAWGKCIGLVAVGFAAFAVPLFSKKQVYCNHLCPHGAAQMMILRLTKKWHWTIPKKLRPVLSAIPALLLAVVIFIAFSIIDGNLAALEPFDAYVPSIAGWASLSIAIGGLIFSAFVPMGFCRFGCPTGAVISHVRWNASSDRWSIRDSAATLLLGLAVICFWW</sequence>
<evidence type="ECO:0000256" key="1">
    <source>
        <dbReference type="ARBA" id="ARBA00022448"/>
    </source>
</evidence>
<dbReference type="OrthoDB" id="235065at2"/>
<dbReference type="GO" id="GO:0010181">
    <property type="term" value="F:FMN binding"/>
    <property type="evidence" value="ECO:0007669"/>
    <property type="project" value="InterPro"/>
</dbReference>
<evidence type="ECO:0000256" key="3">
    <source>
        <dbReference type="ARBA" id="ARBA00022630"/>
    </source>
</evidence>
<name>A0A2S8G5G8_9BACT</name>
<dbReference type="RefSeq" id="WP_105328136.1">
    <property type="nucleotide sequence ID" value="NZ_PUHY01000004.1"/>
</dbReference>
<keyword evidence="6" id="KW-0472">Membrane</keyword>
<organism evidence="8 9">
    <name type="scientific">Blastopirellula marina</name>
    <dbReference type="NCBI Taxonomy" id="124"/>
    <lineage>
        <taxon>Bacteria</taxon>
        <taxon>Pseudomonadati</taxon>
        <taxon>Planctomycetota</taxon>
        <taxon>Planctomycetia</taxon>
        <taxon>Pirellulales</taxon>
        <taxon>Pirellulaceae</taxon>
        <taxon>Blastopirellula</taxon>
    </lineage>
</organism>
<dbReference type="Pfam" id="PF12801">
    <property type="entry name" value="Fer4_5"/>
    <property type="match status" value="2"/>
</dbReference>
<dbReference type="AlphaFoldDB" id="A0A2S8G5G8"/>
<comment type="caution">
    <text evidence="8">The sequence shown here is derived from an EMBL/GenBank/DDBJ whole genome shotgun (WGS) entry which is preliminary data.</text>
</comment>
<dbReference type="InterPro" id="IPR007329">
    <property type="entry name" value="FMN-bd"/>
</dbReference>
<protein>
    <recommendedName>
        <fullName evidence="7">FMN-binding domain-containing protein</fullName>
    </recommendedName>
</protein>
<evidence type="ECO:0000313" key="9">
    <source>
        <dbReference type="Proteomes" id="UP000238322"/>
    </source>
</evidence>
<feature type="transmembrane region" description="Helical" evidence="6">
    <location>
        <begin position="474"/>
        <end position="494"/>
    </location>
</feature>
<feature type="transmembrane region" description="Helical" evidence="6">
    <location>
        <begin position="385"/>
        <end position="410"/>
    </location>
</feature>
<feature type="transmembrane region" description="Helical" evidence="6">
    <location>
        <begin position="354"/>
        <end position="373"/>
    </location>
</feature>
<feature type="domain" description="FMN-binding" evidence="7">
    <location>
        <begin position="105"/>
        <end position="188"/>
    </location>
</feature>
<evidence type="ECO:0000313" key="8">
    <source>
        <dbReference type="EMBL" id="PQO39699.1"/>
    </source>
</evidence>
<gene>
    <name evidence="8" type="ORF">C5Y83_02840</name>
</gene>
<proteinExistence type="predicted"/>
<dbReference type="GO" id="GO:0005886">
    <property type="term" value="C:plasma membrane"/>
    <property type="evidence" value="ECO:0007669"/>
    <property type="project" value="InterPro"/>
</dbReference>
<dbReference type="Pfam" id="PF04205">
    <property type="entry name" value="FMN_bind"/>
    <property type="match status" value="2"/>
</dbReference>
<feature type="domain" description="FMN-binding" evidence="7">
    <location>
        <begin position="248"/>
        <end position="335"/>
    </location>
</feature>
<keyword evidence="6" id="KW-1133">Transmembrane helix</keyword>
<feature type="transmembrane region" description="Helical" evidence="6">
    <location>
        <begin position="506"/>
        <end position="530"/>
    </location>
</feature>
<keyword evidence="6" id="KW-0812">Transmembrane</keyword>
<dbReference type="EMBL" id="PUHY01000004">
    <property type="protein sequence ID" value="PQO39699.1"/>
    <property type="molecule type" value="Genomic_DNA"/>
</dbReference>
<dbReference type="PANTHER" id="PTHR36118">
    <property type="entry name" value="ION-TRANSLOCATING OXIDOREDUCTASE COMPLEX SUBUNIT G"/>
    <property type="match status" value="1"/>
</dbReference>
<dbReference type="Proteomes" id="UP000238322">
    <property type="component" value="Unassembled WGS sequence"/>
</dbReference>
<feature type="transmembrane region" description="Helical" evidence="6">
    <location>
        <begin position="416"/>
        <end position="436"/>
    </location>
</feature>
<evidence type="ECO:0000256" key="4">
    <source>
        <dbReference type="ARBA" id="ARBA00022643"/>
    </source>
</evidence>
<dbReference type="GO" id="GO:0009055">
    <property type="term" value="F:electron transfer activity"/>
    <property type="evidence" value="ECO:0007669"/>
    <property type="project" value="InterPro"/>
</dbReference>
<feature type="transmembrane region" description="Helical" evidence="6">
    <location>
        <begin position="22"/>
        <end position="43"/>
    </location>
</feature>
<keyword evidence="1" id="KW-0813">Transport</keyword>
<keyword evidence="4" id="KW-0288">FMN</keyword>
<keyword evidence="3" id="KW-0285">Flavoprotein</keyword>
<dbReference type="InterPro" id="IPR010209">
    <property type="entry name" value="Ion_transpt_RnfG/RsxG"/>
</dbReference>